<evidence type="ECO:0000313" key="3">
    <source>
        <dbReference type="Proteomes" id="UP001595990"/>
    </source>
</evidence>
<feature type="chain" id="PRO_5045259496" description="Secreted protein" evidence="1">
    <location>
        <begin position="30"/>
        <end position="183"/>
    </location>
</feature>
<name>A0ABV9BQT5_9ACTN</name>
<keyword evidence="1" id="KW-0732">Signal</keyword>
<keyword evidence="3" id="KW-1185">Reference proteome</keyword>
<comment type="caution">
    <text evidence="2">The sequence shown here is derived from an EMBL/GenBank/DDBJ whole genome shotgun (WGS) entry which is preliminary data.</text>
</comment>
<proteinExistence type="predicted"/>
<evidence type="ECO:0000313" key="2">
    <source>
        <dbReference type="EMBL" id="MFC4516450.1"/>
    </source>
</evidence>
<accession>A0ABV9BQT5</accession>
<protein>
    <recommendedName>
        <fullName evidence="4">Secreted protein</fullName>
    </recommendedName>
</protein>
<organism evidence="2 3">
    <name type="scientific">Streptomyces ehimensis</name>
    <dbReference type="NCBI Taxonomy" id="68195"/>
    <lineage>
        <taxon>Bacteria</taxon>
        <taxon>Bacillati</taxon>
        <taxon>Actinomycetota</taxon>
        <taxon>Actinomycetes</taxon>
        <taxon>Kitasatosporales</taxon>
        <taxon>Streptomycetaceae</taxon>
        <taxon>Streptomyces</taxon>
    </lineage>
</organism>
<evidence type="ECO:0000256" key="1">
    <source>
        <dbReference type="SAM" id="SignalP"/>
    </source>
</evidence>
<sequence length="183" mass="18326">MIGKRGVGIAVACLALAAAGTGGAPSAQAHGRGPDRDHTVEDCTGEESITYGPGLSLSSAPVAVSVDGTYHCTDRPGHLVTATYHTEGTTGGSCLLLAGNRSEETLHYADGGTTVIAYRSGPSVRLVGVNTAVLSGVVVAGRGKGSAAEKTIQTLPGSLPTDCVLAPGGLRHTTAFTHLSLHP</sequence>
<dbReference type="RefSeq" id="WP_411951722.1">
    <property type="nucleotide sequence ID" value="NZ_JBHSFS010000013.1"/>
</dbReference>
<reference evidence="3" key="1">
    <citation type="journal article" date="2019" name="Int. J. Syst. Evol. Microbiol.">
        <title>The Global Catalogue of Microorganisms (GCM) 10K type strain sequencing project: providing services to taxonomists for standard genome sequencing and annotation.</title>
        <authorList>
            <consortium name="The Broad Institute Genomics Platform"/>
            <consortium name="The Broad Institute Genome Sequencing Center for Infectious Disease"/>
            <person name="Wu L."/>
            <person name="Ma J."/>
        </authorList>
    </citation>
    <scope>NUCLEOTIDE SEQUENCE [LARGE SCALE GENOMIC DNA]</scope>
    <source>
        <strain evidence="3">CECT 8064</strain>
    </source>
</reference>
<dbReference type="Proteomes" id="UP001595990">
    <property type="component" value="Unassembled WGS sequence"/>
</dbReference>
<feature type="signal peptide" evidence="1">
    <location>
        <begin position="1"/>
        <end position="29"/>
    </location>
</feature>
<evidence type="ECO:0008006" key="4">
    <source>
        <dbReference type="Google" id="ProtNLM"/>
    </source>
</evidence>
<dbReference type="EMBL" id="JBHSFS010000013">
    <property type="protein sequence ID" value="MFC4516450.1"/>
    <property type="molecule type" value="Genomic_DNA"/>
</dbReference>
<gene>
    <name evidence="2" type="ORF">ACFPEN_26400</name>
</gene>